<dbReference type="KEGG" id="aagg:ETAA8_29400"/>
<dbReference type="PROSITE" id="PS50006">
    <property type="entry name" value="FHA_DOMAIN"/>
    <property type="match status" value="1"/>
</dbReference>
<dbReference type="AlphaFoldDB" id="A0A517YCD8"/>
<protein>
    <submittedName>
        <fullName evidence="3">Glycogen accumulation regulator GarA</fullName>
    </submittedName>
</protein>
<feature type="compositionally biased region" description="Basic and acidic residues" evidence="1">
    <location>
        <begin position="176"/>
        <end position="196"/>
    </location>
</feature>
<proteinExistence type="predicted"/>
<dbReference type="InterPro" id="IPR050923">
    <property type="entry name" value="Cell_Proc_Reg/RNA_Proc"/>
</dbReference>
<dbReference type="EMBL" id="CP036274">
    <property type="protein sequence ID" value="QDU27849.1"/>
    <property type="molecule type" value="Genomic_DNA"/>
</dbReference>
<keyword evidence="4" id="KW-1185">Reference proteome</keyword>
<organism evidence="3 4">
    <name type="scientific">Anatilimnocola aggregata</name>
    <dbReference type="NCBI Taxonomy" id="2528021"/>
    <lineage>
        <taxon>Bacteria</taxon>
        <taxon>Pseudomonadati</taxon>
        <taxon>Planctomycetota</taxon>
        <taxon>Planctomycetia</taxon>
        <taxon>Pirellulales</taxon>
        <taxon>Pirellulaceae</taxon>
        <taxon>Anatilimnocola</taxon>
    </lineage>
</organism>
<sequence length="226" mass="24855">MQVRFKLLKGSHAGKEVKLPAPKCLIGRNDDCHLKPQSEAVSRRHCVILTTDSEVIVRDLNSRNGTYVNGEKISGDTVLLNGDTVKVGPLEFEMMIEHTAARIKRPKVSDIKEAATRMVQTNASASSQDLSDVTAWLDEADVKARTETRQFRVDDTATGTIADVMGEAGAAQVKAEASRETAEVKVDESKRSDKKPPGKLPPRQAEKAKDSREAASDMLKKLFNRR</sequence>
<dbReference type="PANTHER" id="PTHR23308">
    <property type="entry name" value="NUCLEAR INHIBITOR OF PROTEIN PHOSPHATASE-1"/>
    <property type="match status" value="1"/>
</dbReference>
<dbReference type="SMART" id="SM00240">
    <property type="entry name" value="FHA"/>
    <property type="match status" value="1"/>
</dbReference>
<dbReference type="OrthoDB" id="283378at2"/>
<feature type="domain" description="FHA" evidence="2">
    <location>
        <begin position="24"/>
        <end position="73"/>
    </location>
</feature>
<dbReference type="SUPFAM" id="SSF49879">
    <property type="entry name" value="SMAD/FHA domain"/>
    <property type="match status" value="1"/>
</dbReference>
<feature type="region of interest" description="Disordered" evidence="1">
    <location>
        <begin position="172"/>
        <end position="216"/>
    </location>
</feature>
<gene>
    <name evidence="3" type="primary">garA</name>
    <name evidence="3" type="ORF">ETAA8_29400</name>
</gene>
<feature type="compositionally biased region" description="Basic and acidic residues" evidence="1">
    <location>
        <begin position="204"/>
        <end position="216"/>
    </location>
</feature>
<reference evidence="3 4" key="1">
    <citation type="submission" date="2019-02" db="EMBL/GenBank/DDBJ databases">
        <title>Deep-cultivation of Planctomycetes and their phenomic and genomic characterization uncovers novel biology.</title>
        <authorList>
            <person name="Wiegand S."/>
            <person name="Jogler M."/>
            <person name="Boedeker C."/>
            <person name="Pinto D."/>
            <person name="Vollmers J."/>
            <person name="Rivas-Marin E."/>
            <person name="Kohn T."/>
            <person name="Peeters S.H."/>
            <person name="Heuer A."/>
            <person name="Rast P."/>
            <person name="Oberbeckmann S."/>
            <person name="Bunk B."/>
            <person name="Jeske O."/>
            <person name="Meyerdierks A."/>
            <person name="Storesund J.E."/>
            <person name="Kallscheuer N."/>
            <person name="Luecker S."/>
            <person name="Lage O.M."/>
            <person name="Pohl T."/>
            <person name="Merkel B.J."/>
            <person name="Hornburger P."/>
            <person name="Mueller R.-W."/>
            <person name="Bruemmer F."/>
            <person name="Labrenz M."/>
            <person name="Spormann A.M."/>
            <person name="Op den Camp H."/>
            <person name="Overmann J."/>
            <person name="Amann R."/>
            <person name="Jetten M.S.M."/>
            <person name="Mascher T."/>
            <person name="Medema M.H."/>
            <person name="Devos D.P."/>
            <person name="Kaster A.-K."/>
            <person name="Ovreas L."/>
            <person name="Rohde M."/>
            <person name="Galperin M.Y."/>
            <person name="Jogler C."/>
        </authorList>
    </citation>
    <scope>NUCLEOTIDE SEQUENCE [LARGE SCALE GENOMIC DNA]</scope>
    <source>
        <strain evidence="3 4">ETA_A8</strain>
    </source>
</reference>
<accession>A0A517YCD8</accession>
<evidence type="ECO:0000259" key="2">
    <source>
        <dbReference type="PROSITE" id="PS50006"/>
    </source>
</evidence>
<evidence type="ECO:0000256" key="1">
    <source>
        <dbReference type="SAM" id="MobiDB-lite"/>
    </source>
</evidence>
<dbReference type="InterPro" id="IPR000253">
    <property type="entry name" value="FHA_dom"/>
</dbReference>
<evidence type="ECO:0000313" key="4">
    <source>
        <dbReference type="Proteomes" id="UP000315017"/>
    </source>
</evidence>
<dbReference type="RefSeq" id="WP_145089158.1">
    <property type="nucleotide sequence ID" value="NZ_CP036274.1"/>
</dbReference>
<dbReference type="CDD" id="cd00060">
    <property type="entry name" value="FHA"/>
    <property type="match status" value="1"/>
</dbReference>
<dbReference type="Pfam" id="PF00498">
    <property type="entry name" value="FHA"/>
    <property type="match status" value="1"/>
</dbReference>
<name>A0A517YCD8_9BACT</name>
<dbReference type="Proteomes" id="UP000315017">
    <property type="component" value="Chromosome"/>
</dbReference>
<dbReference type="InterPro" id="IPR008984">
    <property type="entry name" value="SMAD_FHA_dom_sf"/>
</dbReference>
<dbReference type="Gene3D" id="2.60.200.20">
    <property type="match status" value="1"/>
</dbReference>
<evidence type="ECO:0000313" key="3">
    <source>
        <dbReference type="EMBL" id="QDU27849.1"/>
    </source>
</evidence>